<evidence type="ECO:0000313" key="1">
    <source>
        <dbReference type="EMBL" id="EUA73682.1"/>
    </source>
</evidence>
<protein>
    <submittedName>
        <fullName evidence="1">Gp30 domain protein</fullName>
    </submittedName>
</protein>
<evidence type="ECO:0000313" key="2">
    <source>
        <dbReference type="Proteomes" id="UP000023351"/>
    </source>
</evidence>
<name>X8DYG8_9MYCO</name>
<dbReference type="Proteomes" id="UP000023351">
    <property type="component" value="Unassembled WGS sequence"/>
</dbReference>
<accession>X8DYG8</accession>
<proteinExistence type="predicted"/>
<gene>
    <name evidence="1" type="ORF">I540_0844</name>
</gene>
<comment type="caution">
    <text evidence="1">The sequence shown here is derived from an EMBL/GenBank/DDBJ whole genome shotgun (WGS) entry which is preliminary data.</text>
</comment>
<dbReference type="AlphaFoldDB" id="X8DYG8"/>
<reference evidence="1 2" key="1">
    <citation type="submission" date="2013-12" db="EMBL/GenBank/DDBJ databases">
        <authorList>
            <person name="Zelazny A."/>
            <person name="Olivier K."/>
            <person name="Holland S."/>
            <person name="Lenaerts A."/>
            <person name="Ordway D."/>
            <person name="DeGroote M.A."/>
            <person name="Parker T."/>
            <person name="Sizemore C."/>
            <person name="Tallon L.J."/>
            <person name="Sadzewicz L.K."/>
            <person name="Sengamalay N."/>
            <person name="Fraser C.M."/>
            <person name="Hine E."/>
            <person name="Shefchek K.A."/>
            <person name="Das S.P."/>
            <person name="Tettelin H."/>
        </authorList>
    </citation>
    <scope>NUCLEOTIDE SEQUENCE [LARGE SCALE GENOMIC DNA]</scope>
    <source>
        <strain evidence="1 2">1513</strain>
    </source>
</reference>
<sequence>MPDAQIITMRDATAAVLQQLGYGPERVIGRKEYATHYLNIKWARQSRYGLVPQRGGQGPVRTISDINRSSTAMLRSRQT</sequence>
<dbReference type="EMBL" id="JAOJ01000001">
    <property type="protein sequence ID" value="EUA73682.1"/>
    <property type="molecule type" value="Genomic_DNA"/>
</dbReference>
<organism evidence="1 2">
    <name type="scientific">Mycobacteroides abscessus subsp. bolletii 1513</name>
    <dbReference type="NCBI Taxonomy" id="1299321"/>
    <lineage>
        <taxon>Bacteria</taxon>
        <taxon>Bacillati</taxon>
        <taxon>Actinomycetota</taxon>
        <taxon>Actinomycetes</taxon>
        <taxon>Mycobacteriales</taxon>
        <taxon>Mycobacteriaceae</taxon>
        <taxon>Mycobacteroides</taxon>
        <taxon>Mycobacteroides abscessus</taxon>
    </lineage>
</organism>